<feature type="region of interest" description="Disordered" evidence="1">
    <location>
        <begin position="72"/>
        <end position="92"/>
    </location>
</feature>
<sequence length="92" mass="10387">MIERPKTTVEFEKHVQHNSEGKSITQRQRESTHTQQKNWGVYLSLRKIRGAARTALPTSHQRLVAEAFTDFTGPARPKISSSPSFAARVLQA</sequence>
<gene>
    <name evidence="2" type="ORF">GJ744_008081</name>
</gene>
<dbReference type="AlphaFoldDB" id="A0A8H7AHS6"/>
<comment type="caution">
    <text evidence="2">The sequence shown here is derived from an EMBL/GenBank/DDBJ whole genome shotgun (WGS) entry which is preliminary data.</text>
</comment>
<evidence type="ECO:0000313" key="3">
    <source>
        <dbReference type="Proteomes" id="UP000606974"/>
    </source>
</evidence>
<dbReference type="OrthoDB" id="5414341at2759"/>
<feature type="compositionally biased region" description="Basic and acidic residues" evidence="1">
    <location>
        <begin position="1"/>
        <end position="20"/>
    </location>
</feature>
<protein>
    <submittedName>
        <fullName evidence="2">Uncharacterized protein</fullName>
    </submittedName>
</protein>
<name>A0A8H7AHS6_9EURO</name>
<dbReference type="Proteomes" id="UP000606974">
    <property type="component" value="Unassembled WGS sequence"/>
</dbReference>
<keyword evidence="3" id="KW-1185">Reference proteome</keyword>
<dbReference type="EMBL" id="JAACFV010000042">
    <property type="protein sequence ID" value="KAF7509358.1"/>
    <property type="molecule type" value="Genomic_DNA"/>
</dbReference>
<accession>A0A8H7AHS6</accession>
<reference evidence="2" key="1">
    <citation type="submission" date="2020-02" db="EMBL/GenBank/DDBJ databases">
        <authorList>
            <person name="Palmer J.M."/>
        </authorList>
    </citation>
    <scope>NUCLEOTIDE SEQUENCE</scope>
    <source>
        <strain evidence="2">EPUS1.4</strain>
        <tissue evidence="2">Thallus</tissue>
    </source>
</reference>
<organism evidence="2 3">
    <name type="scientific">Endocarpon pusillum</name>
    <dbReference type="NCBI Taxonomy" id="364733"/>
    <lineage>
        <taxon>Eukaryota</taxon>
        <taxon>Fungi</taxon>
        <taxon>Dikarya</taxon>
        <taxon>Ascomycota</taxon>
        <taxon>Pezizomycotina</taxon>
        <taxon>Eurotiomycetes</taxon>
        <taxon>Chaetothyriomycetidae</taxon>
        <taxon>Verrucariales</taxon>
        <taxon>Verrucariaceae</taxon>
        <taxon>Endocarpon</taxon>
    </lineage>
</organism>
<evidence type="ECO:0000313" key="2">
    <source>
        <dbReference type="EMBL" id="KAF7509358.1"/>
    </source>
</evidence>
<feature type="region of interest" description="Disordered" evidence="1">
    <location>
        <begin position="1"/>
        <end position="36"/>
    </location>
</feature>
<proteinExistence type="predicted"/>
<evidence type="ECO:0000256" key="1">
    <source>
        <dbReference type="SAM" id="MobiDB-lite"/>
    </source>
</evidence>